<comment type="caution">
    <text evidence="1">The sequence shown here is derived from an EMBL/GenBank/DDBJ whole genome shotgun (WGS) entry which is preliminary data.</text>
</comment>
<dbReference type="EMBL" id="LAZR01000865">
    <property type="protein sequence ID" value="KKN55929.1"/>
    <property type="molecule type" value="Genomic_DNA"/>
</dbReference>
<sequence length="627" mass="74827">MNGRKKILILDNFFNIENYVKLPKFLLKFLFKYKIQTLKRLITKIKHIESNYVDFKIITNSKKRFFIEDDIIIERLSDFRVGLNHTEFMEIKRNVSNISKKLVVNLYNNLLNSEWLYIENVFILKALEFYVYRFFSKIIGEFELFKKILHVSDFDKIVLLNFKPSLLKSDVVNVKKVEFYNTKIYMNLSKLSKYFIFKYIFRLFWISFAFYIRKKPVKNQDSTNVNRRNVIFVTNSKNQFESVLPIINHLKKYDDINTHLYQNINFIPTNSLRSFTKFFLKIRRNIGQCKREILDLFNFDSFNLQPLITYYFDYEFLVMSIKIFNNYFHFKHFLKEIPPLAIIFCDHLSYDVRTYLPYCEKNNIPSIYVPHGSISNIKGISAKTNFSYITASGERIKQFFLNKIDQNTKIIVTGRPRYEFLYEKGVKKLDEVKDMFDNRIYKFSPDKITILLTTSPYDDKSNELVIETVIIALKELNLINNLIIKLHPRENGVLHRQIMRKHKVEPIIVQNYEIFELIKSSDIFVSMGSTTILEAMVIGIPIIILDFINLDFKFTGEYLFLDEESLIITKDYESLVQNINNLVKNKQDLDRYALDYKKKSQKYSYFDRNNPPTEKIVKIILNANEKS</sequence>
<organism evidence="1">
    <name type="scientific">marine sediment metagenome</name>
    <dbReference type="NCBI Taxonomy" id="412755"/>
    <lineage>
        <taxon>unclassified sequences</taxon>
        <taxon>metagenomes</taxon>
        <taxon>ecological metagenomes</taxon>
    </lineage>
</organism>
<evidence type="ECO:0008006" key="2">
    <source>
        <dbReference type="Google" id="ProtNLM"/>
    </source>
</evidence>
<dbReference type="AlphaFoldDB" id="A0A0F9RMG7"/>
<name>A0A0F9RMG7_9ZZZZ</name>
<protein>
    <recommendedName>
        <fullName evidence="2">UDP-N-acetylglucosamine 2-epimerase domain-containing protein</fullName>
    </recommendedName>
</protein>
<dbReference type="SUPFAM" id="SSF53756">
    <property type="entry name" value="UDP-Glycosyltransferase/glycogen phosphorylase"/>
    <property type="match status" value="1"/>
</dbReference>
<dbReference type="Gene3D" id="3.40.50.12580">
    <property type="match status" value="1"/>
</dbReference>
<dbReference type="InterPro" id="IPR043148">
    <property type="entry name" value="TagF_C"/>
</dbReference>
<reference evidence="1" key="1">
    <citation type="journal article" date="2015" name="Nature">
        <title>Complex archaea that bridge the gap between prokaryotes and eukaryotes.</title>
        <authorList>
            <person name="Spang A."/>
            <person name="Saw J.H."/>
            <person name="Jorgensen S.L."/>
            <person name="Zaremba-Niedzwiedzka K."/>
            <person name="Martijn J."/>
            <person name="Lind A.E."/>
            <person name="van Eijk R."/>
            <person name="Schleper C."/>
            <person name="Guy L."/>
            <person name="Ettema T.J."/>
        </authorList>
    </citation>
    <scope>NUCLEOTIDE SEQUENCE</scope>
</reference>
<accession>A0A0F9RMG7</accession>
<proteinExistence type="predicted"/>
<evidence type="ECO:0000313" key="1">
    <source>
        <dbReference type="EMBL" id="KKN55929.1"/>
    </source>
</evidence>
<gene>
    <name evidence="1" type="ORF">LCGC14_0577270</name>
</gene>